<reference evidence="2" key="2">
    <citation type="journal article" date="2015" name="Data Brief">
        <title>Shoot transcriptome of the giant reed, Arundo donax.</title>
        <authorList>
            <person name="Barrero R.A."/>
            <person name="Guerrero F.D."/>
            <person name="Moolhuijzen P."/>
            <person name="Goolsby J.A."/>
            <person name="Tidwell J."/>
            <person name="Bellgard S.E."/>
            <person name="Bellgard M.I."/>
        </authorList>
    </citation>
    <scope>NUCLEOTIDE SEQUENCE</scope>
    <source>
        <tissue evidence="2">Shoot tissue taken approximately 20 cm above the soil surface</tissue>
    </source>
</reference>
<feature type="region of interest" description="Disordered" evidence="1">
    <location>
        <begin position="1"/>
        <end position="27"/>
    </location>
</feature>
<feature type="compositionally biased region" description="Polar residues" evidence="1">
    <location>
        <begin position="1"/>
        <end position="14"/>
    </location>
</feature>
<organism evidence="2">
    <name type="scientific">Arundo donax</name>
    <name type="common">Giant reed</name>
    <name type="synonym">Donax arundinaceus</name>
    <dbReference type="NCBI Taxonomy" id="35708"/>
    <lineage>
        <taxon>Eukaryota</taxon>
        <taxon>Viridiplantae</taxon>
        <taxon>Streptophyta</taxon>
        <taxon>Embryophyta</taxon>
        <taxon>Tracheophyta</taxon>
        <taxon>Spermatophyta</taxon>
        <taxon>Magnoliopsida</taxon>
        <taxon>Liliopsida</taxon>
        <taxon>Poales</taxon>
        <taxon>Poaceae</taxon>
        <taxon>PACMAD clade</taxon>
        <taxon>Arundinoideae</taxon>
        <taxon>Arundineae</taxon>
        <taxon>Arundo</taxon>
    </lineage>
</organism>
<proteinExistence type="predicted"/>
<dbReference type="AlphaFoldDB" id="A0A0A9BFF8"/>
<name>A0A0A9BFF8_ARUDO</name>
<evidence type="ECO:0000256" key="1">
    <source>
        <dbReference type="SAM" id="MobiDB-lite"/>
    </source>
</evidence>
<evidence type="ECO:0000313" key="2">
    <source>
        <dbReference type="EMBL" id="JAD62061.1"/>
    </source>
</evidence>
<protein>
    <submittedName>
        <fullName evidence="2">Uncharacterized protein</fullName>
    </submittedName>
</protein>
<reference evidence="2" key="1">
    <citation type="submission" date="2014-09" db="EMBL/GenBank/DDBJ databases">
        <authorList>
            <person name="Magalhaes I.L.F."/>
            <person name="Oliveira U."/>
            <person name="Santos F.R."/>
            <person name="Vidigal T.H.D.A."/>
            <person name="Brescovit A.D."/>
            <person name="Santos A.J."/>
        </authorList>
    </citation>
    <scope>NUCLEOTIDE SEQUENCE</scope>
    <source>
        <tissue evidence="2">Shoot tissue taken approximately 20 cm above the soil surface</tissue>
    </source>
</reference>
<dbReference type="EMBL" id="GBRH01235834">
    <property type="protein sequence ID" value="JAD62061.1"/>
    <property type="molecule type" value="Transcribed_RNA"/>
</dbReference>
<accession>A0A0A9BFF8</accession>
<sequence length="27" mass="2720">MQACSLTAPGQSARTDCAALQGPQEGQ</sequence>